<dbReference type="Proteomes" id="UP001218170">
    <property type="component" value="Unassembled WGS sequence"/>
</dbReference>
<keyword evidence="4" id="KW-1003">Cell membrane</keyword>
<dbReference type="InterPro" id="IPR004706">
    <property type="entry name" value="Arsenical-R_Acr3"/>
</dbReference>
<comment type="caution">
    <text evidence="9">The sequence shown here is derived from an EMBL/GenBank/DDBJ whole genome shotgun (WGS) entry which is preliminary data.</text>
</comment>
<feature type="transmembrane region" description="Helical" evidence="8">
    <location>
        <begin position="130"/>
        <end position="149"/>
    </location>
</feature>
<evidence type="ECO:0000313" key="9">
    <source>
        <dbReference type="EMBL" id="MDD7960800.1"/>
    </source>
</evidence>
<dbReference type="Gene3D" id="1.20.1530.20">
    <property type="match status" value="1"/>
</dbReference>
<keyword evidence="7 8" id="KW-0472">Membrane</keyword>
<feature type="transmembrane region" description="Helical" evidence="8">
    <location>
        <begin position="265"/>
        <end position="285"/>
    </location>
</feature>
<name>A0ABT5SE56_9MICO</name>
<evidence type="ECO:0000256" key="7">
    <source>
        <dbReference type="ARBA" id="ARBA00023136"/>
    </source>
</evidence>
<evidence type="ECO:0000256" key="2">
    <source>
        <dbReference type="ARBA" id="ARBA00010110"/>
    </source>
</evidence>
<evidence type="ECO:0000256" key="1">
    <source>
        <dbReference type="ARBA" id="ARBA00004651"/>
    </source>
</evidence>
<keyword evidence="10" id="KW-1185">Reference proteome</keyword>
<dbReference type="EMBL" id="JAQZCI010000001">
    <property type="protein sequence ID" value="MDD7960800.1"/>
    <property type="molecule type" value="Genomic_DNA"/>
</dbReference>
<feature type="transmembrane region" description="Helical" evidence="8">
    <location>
        <begin position="46"/>
        <end position="64"/>
    </location>
</feature>
<feature type="transmembrane region" description="Helical" evidence="8">
    <location>
        <begin position="100"/>
        <end position="123"/>
    </location>
</feature>
<feature type="transmembrane region" description="Helical" evidence="8">
    <location>
        <begin position="169"/>
        <end position="188"/>
    </location>
</feature>
<evidence type="ECO:0000256" key="3">
    <source>
        <dbReference type="ARBA" id="ARBA00022448"/>
    </source>
</evidence>
<feature type="transmembrane region" description="Helical" evidence="8">
    <location>
        <begin position="231"/>
        <end position="253"/>
    </location>
</feature>
<organism evidence="9 10">
    <name type="scientific">Microbacterium thalli</name>
    <dbReference type="NCBI Taxonomy" id="3027921"/>
    <lineage>
        <taxon>Bacteria</taxon>
        <taxon>Bacillati</taxon>
        <taxon>Actinomycetota</taxon>
        <taxon>Actinomycetes</taxon>
        <taxon>Micrococcales</taxon>
        <taxon>Microbacteriaceae</taxon>
        <taxon>Microbacterium</taxon>
    </lineage>
</organism>
<dbReference type="InterPro" id="IPR038770">
    <property type="entry name" value="Na+/solute_symporter_sf"/>
</dbReference>
<comment type="subcellular location">
    <subcellularLocation>
        <location evidence="1">Cell membrane</location>
        <topology evidence="1">Multi-pass membrane protein</topology>
    </subcellularLocation>
</comment>
<evidence type="ECO:0000256" key="4">
    <source>
        <dbReference type="ARBA" id="ARBA00022475"/>
    </source>
</evidence>
<gene>
    <name evidence="9" type="ORF">PUW80_00385</name>
</gene>
<keyword evidence="5 8" id="KW-0812">Transmembrane</keyword>
<accession>A0ABT5SE56</accession>
<proteinExistence type="inferred from homology"/>
<keyword evidence="6 8" id="KW-1133">Transmembrane helix</keyword>
<keyword evidence="3" id="KW-0813">Transport</keyword>
<sequence>MMRTLASAVERHQVALFLLALAVGAVVGLAVPRVGPVLAPAATPVLGVLLFLTFLGVPFAAVRAAGRDMRFLGVVLVVNFVLVPVVVFGLSRWVAHDDVLVVGVLLVLLTPCVDYVIVFAGLAGGARERLLAVTPVLMVLQLALLPVYLGLMVGGAGIAAVDPVPFAEAFVFLIVLPLGHAVVVQALARRMRAAERFAAGAPVAMVPVMMLTLGLVVASQIAAVGSAARELVAVVPVFVAFVPIAAVVGAAAARLARLDVPSRRTIVFSGVTRNSLVVLPLALALPERFGLVPLIVVTQTLVELIAMPLLVAVVPRVVRGTQRR</sequence>
<dbReference type="Pfam" id="PF01758">
    <property type="entry name" value="SBF"/>
    <property type="match status" value="1"/>
</dbReference>
<evidence type="ECO:0000256" key="5">
    <source>
        <dbReference type="ARBA" id="ARBA00022692"/>
    </source>
</evidence>
<dbReference type="PANTHER" id="PTHR43057:SF1">
    <property type="entry name" value="ARSENICAL-RESISTANCE PROTEIN 3"/>
    <property type="match status" value="1"/>
</dbReference>
<dbReference type="InterPro" id="IPR002657">
    <property type="entry name" value="BilAc:Na_symport/Acr3"/>
</dbReference>
<dbReference type="PANTHER" id="PTHR43057">
    <property type="entry name" value="ARSENITE EFFLUX TRANSPORTER"/>
    <property type="match status" value="1"/>
</dbReference>
<protein>
    <submittedName>
        <fullName evidence="9">Arsenic resistance protein</fullName>
    </submittedName>
</protein>
<evidence type="ECO:0000256" key="8">
    <source>
        <dbReference type="SAM" id="Phobius"/>
    </source>
</evidence>
<comment type="similarity">
    <text evidence="2">Belongs to the arsenical resistance-3 (ACR3) (TC 2.A.59) family.</text>
</comment>
<feature type="transmembrane region" description="Helical" evidence="8">
    <location>
        <begin position="200"/>
        <end position="225"/>
    </location>
</feature>
<feature type="transmembrane region" description="Helical" evidence="8">
    <location>
        <begin position="291"/>
        <end position="314"/>
    </location>
</feature>
<reference evidence="9 10" key="1">
    <citation type="submission" date="2023-02" db="EMBL/GenBank/DDBJ databases">
        <title>Study of novel species of the Microbacterium genus.</title>
        <authorList>
            <person name="Arroyo-Herrera I."/>
            <person name="Roman-Ponce B."/>
            <person name="Vasquez-Murrieta M.S."/>
        </authorList>
    </citation>
    <scope>NUCLEOTIDE SEQUENCE [LARGE SCALE GENOMIC DNA]</scope>
    <source>
        <strain evidence="9 10">NE1TT3</strain>
    </source>
</reference>
<feature type="transmembrane region" description="Helical" evidence="8">
    <location>
        <begin position="71"/>
        <end position="94"/>
    </location>
</feature>
<evidence type="ECO:0000313" key="10">
    <source>
        <dbReference type="Proteomes" id="UP001218170"/>
    </source>
</evidence>
<evidence type="ECO:0000256" key="6">
    <source>
        <dbReference type="ARBA" id="ARBA00022989"/>
    </source>
</evidence>